<keyword evidence="3" id="KW-1185">Reference proteome</keyword>
<name>A0ABQ3A939_9ACTN</name>
<evidence type="ECO:0000313" key="3">
    <source>
        <dbReference type="Proteomes" id="UP000600946"/>
    </source>
</evidence>
<dbReference type="GeneID" id="96291717"/>
<sequence>MNPFQRSVAPVAYGTDEAAAAMLAGPFTVRRRGGAVRGAAGRAADRSAAGVRAGAAR</sequence>
<protein>
    <submittedName>
        <fullName evidence="2">Uncharacterized protein</fullName>
    </submittedName>
</protein>
<evidence type="ECO:0000256" key="1">
    <source>
        <dbReference type="SAM" id="MobiDB-lite"/>
    </source>
</evidence>
<comment type="caution">
    <text evidence="2">The sequence shown here is derived from an EMBL/GenBank/DDBJ whole genome shotgun (WGS) entry which is preliminary data.</text>
</comment>
<feature type="region of interest" description="Disordered" evidence="1">
    <location>
        <begin position="38"/>
        <end position="57"/>
    </location>
</feature>
<dbReference type="RefSeq" id="WP_190027700.1">
    <property type="nucleotide sequence ID" value="NZ_BMUU01000006.1"/>
</dbReference>
<proteinExistence type="predicted"/>
<organism evidence="2 3">
    <name type="scientific">Streptomyces xanthochromogenes</name>
    <dbReference type="NCBI Taxonomy" id="67384"/>
    <lineage>
        <taxon>Bacteria</taxon>
        <taxon>Bacillati</taxon>
        <taxon>Actinomycetota</taxon>
        <taxon>Actinomycetes</taxon>
        <taxon>Kitasatosporales</taxon>
        <taxon>Streptomycetaceae</taxon>
        <taxon>Streptomyces</taxon>
    </lineage>
</organism>
<evidence type="ECO:0000313" key="2">
    <source>
        <dbReference type="EMBL" id="GGY40199.1"/>
    </source>
</evidence>
<gene>
    <name evidence="2" type="ORF">GCM10010326_37720</name>
</gene>
<accession>A0ABQ3A939</accession>
<dbReference type="EMBL" id="BMUU01000006">
    <property type="protein sequence ID" value="GGY40199.1"/>
    <property type="molecule type" value="Genomic_DNA"/>
</dbReference>
<dbReference type="Proteomes" id="UP000600946">
    <property type="component" value="Unassembled WGS sequence"/>
</dbReference>
<reference evidence="3" key="1">
    <citation type="journal article" date="2019" name="Int. J. Syst. Evol. Microbiol.">
        <title>The Global Catalogue of Microorganisms (GCM) 10K type strain sequencing project: providing services to taxonomists for standard genome sequencing and annotation.</title>
        <authorList>
            <consortium name="The Broad Institute Genomics Platform"/>
            <consortium name="The Broad Institute Genome Sequencing Center for Infectious Disease"/>
            <person name="Wu L."/>
            <person name="Ma J."/>
        </authorList>
    </citation>
    <scope>NUCLEOTIDE SEQUENCE [LARGE SCALE GENOMIC DNA]</scope>
    <source>
        <strain evidence="3">JCM 4594</strain>
    </source>
</reference>